<dbReference type="OrthoDB" id="4953926at2"/>
<evidence type="ECO:0000313" key="3">
    <source>
        <dbReference type="Proteomes" id="UP000295511"/>
    </source>
</evidence>
<organism evidence="2 3">
    <name type="scientific">Arthrobacter terricola</name>
    <dbReference type="NCBI Taxonomy" id="2547396"/>
    <lineage>
        <taxon>Bacteria</taxon>
        <taxon>Bacillati</taxon>
        <taxon>Actinomycetota</taxon>
        <taxon>Actinomycetes</taxon>
        <taxon>Micrococcales</taxon>
        <taxon>Micrococcaceae</taxon>
        <taxon>Arthrobacter</taxon>
    </lineage>
</organism>
<comment type="caution">
    <text evidence="2">The sequence shown here is derived from an EMBL/GenBank/DDBJ whole genome shotgun (WGS) entry which is preliminary data.</text>
</comment>
<name>A0A4R5K5H2_9MICC</name>
<dbReference type="RefSeq" id="WP_133206951.1">
    <property type="nucleotide sequence ID" value="NZ_SMRU01000054.1"/>
</dbReference>
<feature type="compositionally biased region" description="Polar residues" evidence="1">
    <location>
        <begin position="1"/>
        <end position="12"/>
    </location>
</feature>
<gene>
    <name evidence="2" type="ORF">E1809_25040</name>
</gene>
<protein>
    <submittedName>
        <fullName evidence="2">Uncharacterized protein</fullName>
    </submittedName>
</protein>
<sequence length="81" mass="9321">MNQRTLESSSGSRRFPDQPPVRDWASLERRDCVEVWSAGSFRYIAYVDDLAADGQLIWVIENGTGSRRLFVRDDPVTLYLI</sequence>
<dbReference type="AlphaFoldDB" id="A0A4R5K5H2"/>
<accession>A0A4R5K5H2</accession>
<reference evidence="2 3" key="1">
    <citation type="submission" date="2019-03" db="EMBL/GenBank/DDBJ databases">
        <title>Whole genome sequence of Arthrobacter sp JH1-1.</title>
        <authorList>
            <person name="Trinh H.N."/>
        </authorList>
    </citation>
    <scope>NUCLEOTIDE SEQUENCE [LARGE SCALE GENOMIC DNA]</scope>
    <source>
        <strain evidence="2 3">JH1-1</strain>
    </source>
</reference>
<evidence type="ECO:0000313" key="2">
    <source>
        <dbReference type="EMBL" id="TDF87341.1"/>
    </source>
</evidence>
<dbReference type="Proteomes" id="UP000295511">
    <property type="component" value="Unassembled WGS sequence"/>
</dbReference>
<feature type="region of interest" description="Disordered" evidence="1">
    <location>
        <begin position="1"/>
        <end position="21"/>
    </location>
</feature>
<evidence type="ECO:0000256" key="1">
    <source>
        <dbReference type="SAM" id="MobiDB-lite"/>
    </source>
</evidence>
<dbReference type="EMBL" id="SMRU01000054">
    <property type="protein sequence ID" value="TDF87341.1"/>
    <property type="molecule type" value="Genomic_DNA"/>
</dbReference>
<keyword evidence="3" id="KW-1185">Reference proteome</keyword>
<proteinExistence type="predicted"/>